<feature type="domain" description="Large ribosomal subunit protein uL2 C-terminal" evidence="6">
    <location>
        <begin position="201"/>
        <end position="330"/>
    </location>
</feature>
<gene>
    <name evidence="8" type="ORF">KFE25_012791</name>
</gene>
<comment type="similarity">
    <text evidence="1">Belongs to the universal ribosomal protein uL2 family.</text>
</comment>
<comment type="caution">
    <text evidence="8">The sequence shown here is derived from an EMBL/GenBank/DDBJ whole genome shotgun (WGS) entry which is preliminary data.</text>
</comment>
<dbReference type="OrthoDB" id="10267824at2759"/>
<dbReference type="InterPro" id="IPR005880">
    <property type="entry name" value="Ribosomal_uL2_bac/org-type"/>
</dbReference>
<evidence type="ECO:0000256" key="5">
    <source>
        <dbReference type="SAM" id="MobiDB-lite"/>
    </source>
</evidence>
<organism evidence="8 9">
    <name type="scientific">Diacronema lutheri</name>
    <name type="common">Unicellular marine alga</name>
    <name type="synonym">Monochrysis lutheri</name>
    <dbReference type="NCBI Taxonomy" id="2081491"/>
    <lineage>
        <taxon>Eukaryota</taxon>
        <taxon>Haptista</taxon>
        <taxon>Haptophyta</taxon>
        <taxon>Pavlovophyceae</taxon>
        <taxon>Pavlovales</taxon>
        <taxon>Pavlovaceae</taxon>
        <taxon>Diacronema</taxon>
    </lineage>
</organism>
<dbReference type="SUPFAM" id="SSF50104">
    <property type="entry name" value="Translation proteins SH3-like domain"/>
    <property type="match status" value="1"/>
</dbReference>
<dbReference type="EMBL" id="JAGTXO010000040">
    <property type="protein sequence ID" value="KAG8459456.1"/>
    <property type="molecule type" value="Genomic_DNA"/>
</dbReference>
<dbReference type="InterPro" id="IPR022666">
    <property type="entry name" value="Ribosomal_uL2_RNA-bd_dom"/>
</dbReference>
<dbReference type="InterPro" id="IPR014726">
    <property type="entry name" value="Ribosomal_uL2_dom3"/>
</dbReference>
<proteinExistence type="inferred from homology"/>
<evidence type="ECO:0000256" key="3">
    <source>
        <dbReference type="ARBA" id="ARBA00023274"/>
    </source>
</evidence>
<sequence>MLRALALRARPLSARAPFAPWAARLSTAAPPAAANGGRDGGGGGGGAGAALEAIVPSLAPNLGSDSRSLMMDSLRRYNPTSAGTRHRVIVDKRHLWKGPPLRALTVGISRSGGRNNTGRVTVWHRGGGNKRKYRIIDMKRTRYDDPAIVERIEYDPNRSAHIALVRYADGAPAYILAPRGLAPGASVVSAAPDAPDASVEIAPGNCLTLRQLPTGVRVHNLEMRPGRGGQLVRSAGVGASLLAHVDDQYALVRLPSGETRKLLSSCRATIGELSNTVWKHRVLGKAGASRWSGRRPTVRGMAMNPVDHPHGGGNGKSKGGRPSVTPWGWPTKGGWKTRPSKKYSNRLIVTRRPPGVRMRSRK</sequence>
<dbReference type="InterPro" id="IPR014722">
    <property type="entry name" value="Rib_uL2_dom2"/>
</dbReference>
<dbReference type="InterPro" id="IPR008991">
    <property type="entry name" value="Translation_prot_SH3-like_sf"/>
</dbReference>
<evidence type="ECO:0000259" key="7">
    <source>
        <dbReference type="SMART" id="SM01383"/>
    </source>
</evidence>
<dbReference type="OMA" id="TAQRGNC"/>
<name>A0A8J6C5R5_DIALT</name>
<dbReference type="Pfam" id="PF00181">
    <property type="entry name" value="Ribosomal_L2_N"/>
    <property type="match status" value="1"/>
</dbReference>
<dbReference type="GO" id="GO:0002181">
    <property type="term" value="P:cytoplasmic translation"/>
    <property type="evidence" value="ECO:0007669"/>
    <property type="project" value="TreeGrafter"/>
</dbReference>
<keyword evidence="9" id="KW-1185">Reference proteome</keyword>
<dbReference type="InterPro" id="IPR012340">
    <property type="entry name" value="NA-bd_OB-fold"/>
</dbReference>
<dbReference type="PANTHER" id="PTHR13691">
    <property type="entry name" value="RIBOSOMAL PROTEIN L2"/>
    <property type="match status" value="1"/>
</dbReference>
<dbReference type="HAMAP" id="MF_01320_B">
    <property type="entry name" value="Ribosomal_uL2_B"/>
    <property type="match status" value="1"/>
</dbReference>
<dbReference type="AlphaFoldDB" id="A0A8J6C5R5"/>
<dbReference type="SUPFAM" id="SSF50249">
    <property type="entry name" value="Nucleic acid-binding proteins"/>
    <property type="match status" value="1"/>
</dbReference>
<dbReference type="FunFam" id="2.30.30.30:FF:000001">
    <property type="entry name" value="50S ribosomal protein L2"/>
    <property type="match status" value="1"/>
</dbReference>
<dbReference type="GO" id="GO:0015934">
    <property type="term" value="C:large ribosomal subunit"/>
    <property type="evidence" value="ECO:0007669"/>
    <property type="project" value="InterPro"/>
</dbReference>
<dbReference type="SMART" id="SM01382">
    <property type="entry name" value="Ribosomal_L2_C"/>
    <property type="match status" value="1"/>
</dbReference>
<dbReference type="Proteomes" id="UP000751190">
    <property type="component" value="Unassembled WGS sequence"/>
</dbReference>
<keyword evidence="2" id="KW-0689">Ribosomal protein</keyword>
<dbReference type="Gene3D" id="2.40.50.140">
    <property type="entry name" value="Nucleic acid-binding proteins"/>
    <property type="match status" value="1"/>
</dbReference>
<keyword evidence="3" id="KW-0687">Ribonucleoprotein</keyword>
<feature type="region of interest" description="Disordered" evidence="5">
    <location>
        <begin position="302"/>
        <end position="345"/>
    </location>
</feature>
<dbReference type="InterPro" id="IPR002171">
    <property type="entry name" value="Ribosomal_uL2"/>
</dbReference>
<dbReference type="PANTHER" id="PTHR13691:SF5">
    <property type="entry name" value="LARGE RIBOSOMAL SUBUNIT PROTEIN UL2M"/>
    <property type="match status" value="1"/>
</dbReference>
<dbReference type="NCBIfam" id="TIGR01171">
    <property type="entry name" value="rplB_bact"/>
    <property type="match status" value="1"/>
</dbReference>
<accession>A0A8J6C5R5</accession>
<dbReference type="InterPro" id="IPR022669">
    <property type="entry name" value="Ribosomal_uL2_C"/>
</dbReference>
<dbReference type="Gene3D" id="4.10.950.10">
    <property type="entry name" value="Ribosomal protein L2, domain 3"/>
    <property type="match status" value="1"/>
</dbReference>
<dbReference type="GO" id="GO:0003735">
    <property type="term" value="F:structural constituent of ribosome"/>
    <property type="evidence" value="ECO:0007669"/>
    <property type="project" value="InterPro"/>
</dbReference>
<evidence type="ECO:0000259" key="6">
    <source>
        <dbReference type="SMART" id="SM01382"/>
    </source>
</evidence>
<feature type="domain" description="Large ribosomal subunit protein uL2 RNA-binding" evidence="7">
    <location>
        <begin position="113"/>
        <end position="189"/>
    </location>
</feature>
<dbReference type="Gene3D" id="2.30.30.30">
    <property type="match status" value="1"/>
</dbReference>
<reference evidence="8" key="1">
    <citation type="submission" date="2021-05" db="EMBL/GenBank/DDBJ databases">
        <title>The genome of the haptophyte Pavlova lutheri (Diacronema luteri, Pavlovales) - a model for lipid biosynthesis in eukaryotic algae.</title>
        <authorList>
            <person name="Hulatt C.J."/>
            <person name="Posewitz M.C."/>
        </authorList>
    </citation>
    <scope>NUCLEOTIDE SEQUENCE</scope>
    <source>
        <strain evidence="8">NIVA-4/92</strain>
    </source>
</reference>
<evidence type="ECO:0000313" key="9">
    <source>
        <dbReference type="Proteomes" id="UP000751190"/>
    </source>
</evidence>
<protein>
    <recommendedName>
        <fullName evidence="4">Large ribosomal subunit protein uL2m</fullName>
    </recommendedName>
</protein>
<evidence type="ECO:0000256" key="2">
    <source>
        <dbReference type="ARBA" id="ARBA00022980"/>
    </source>
</evidence>
<evidence type="ECO:0000256" key="1">
    <source>
        <dbReference type="ARBA" id="ARBA00005636"/>
    </source>
</evidence>
<evidence type="ECO:0000256" key="4">
    <source>
        <dbReference type="ARBA" id="ARBA00069872"/>
    </source>
</evidence>
<dbReference type="GO" id="GO:0016740">
    <property type="term" value="F:transferase activity"/>
    <property type="evidence" value="ECO:0007669"/>
    <property type="project" value="InterPro"/>
</dbReference>
<dbReference type="FunFam" id="4.10.950.10:FF:000001">
    <property type="entry name" value="50S ribosomal protein L2"/>
    <property type="match status" value="1"/>
</dbReference>
<evidence type="ECO:0000313" key="8">
    <source>
        <dbReference type="EMBL" id="KAG8459456.1"/>
    </source>
</evidence>
<dbReference type="GO" id="GO:0003723">
    <property type="term" value="F:RNA binding"/>
    <property type="evidence" value="ECO:0007669"/>
    <property type="project" value="InterPro"/>
</dbReference>
<dbReference type="Pfam" id="PF03947">
    <property type="entry name" value="Ribosomal_L2_C"/>
    <property type="match status" value="1"/>
</dbReference>
<dbReference type="SMART" id="SM01383">
    <property type="entry name" value="Ribosomal_L2"/>
    <property type="match status" value="1"/>
</dbReference>